<evidence type="ECO:0000256" key="1">
    <source>
        <dbReference type="SAM" id="MobiDB-lite"/>
    </source>
</evidence>
<dbReference type="OrthoDB" id="5600002at2759"/>
<organism evidence="2 3">
    <name type="scientific">Pisolithus microcarpus 441</name>
    <dbReference type="NCBI Taxonomy" id="765257"/>
    <lineage>
        <taxon>Eukaryota</taxon>
        <taxon>Fungi</taxon>
        <taxon>Dikarya</taxon>
        <taxon>Basidiomycota</taxon>
        <taxon>Agaricomycotina</taxon>
        <taxon>Agaricomycetes</taxon>
        <taxon>Agaricomycetidae</taxon>
        <taxon>Boletales</taxon>
        <taxon>Sclerodermatineae</taxon>
        <taxon>Pisolithaceae</taxon>
        <taxon>Pisolithus</taxon>
    </lineage>
</organism>
<evidence type="ECO:0000313" key="2">
    <source>
        <dbReference type="EMBL" id="KIK23589.1"/>
    </source>
</evidence>
<keyword evidence="3" id="KW-1185">Reference proteome</keyword>
<reference evidence="3" key="2">
    <citation type="submission" date="2015-01" db="EMBL/GenBank/DDBJ databases">
        <title>Evolutionary Origins and Diversification of the Mycorrhizal Mutualists.</title>
        <authorList>
            <consortium name="DOE Joint Genome Institute"/>
            <consortium name="Mycorrhizal Genomics Consortium"/>
            <person name="Kohler A."/>
            <person name="Kuo A."/>
            <person name="Nagy L.G."/>
            <person name="Floudas D."/>
            <person name="Copeland A."/>
            <person name="Barry K.W."/>
            <person name="Cichocki N."/>
            <person name="Veneault-Fourrey C."/>
            <person name="LaButti K."/>
            <person name="Lindquist E.A."/>
            <person name="Lipzen A."/>
            <person name="Lundell T."/>
            <person name="Morin E."/>
            <person name="Murat C."/>
            <person name="Riley R."/>
            <person name="Ohm R."/>
            <person name="Sun H."/>
            <person name="Tunlid A."/>
            <person name="Henrissat B."/>
            <person name="Grigoriev I.V."/>
            <person name="Hibbett D.S."/>
            <person name="Martin F."/>
        </authorList>
    </citation>
    <scope>NUCLEOTIDE SEQUENCE [LARGE SCALE GENOMIC DNA]</scope>
    <source>
        <strain evidence="3">441</strain>
    </source>
</reference>
<evidence type="ECO:0000313" key="3">
    <source>
        <dbReference type="Proteomes" id="UP000054018"/>
    </source>
</evidence>
<dbReference type="Proteomes" id="UP000054018">
    <property type="component" value="Unassembled WGS sequence"/>
</dbReference>
<reference evidence="2 3" key="1">
    <citation type="submission" date="2014-04" db="EMBL/GenBank/DDBJ databases">
        <authorList>
            <consortium name="DOE Joint Genome Institute"/>
            <person name="Kuo A."/>
            <person name="Kohler A."/>
            <person name="Costa M.D."/>
            <person name="Nagy L.G."/>
            <person name="Floudas D."/>
            <person name="Copeland A."/>
            <person name="Barry K.W."/>
            <person name="Cichocki N."/>
            <person name="Veneault-Fourrey C."/>
            <person name="LaButti K."/>
            <person name="Lindquist E.A."/>
            <person name="Lipzen A."/>
            <person name="Lundell T."/>
            <person name="Morin E."/>
            <person name="Murat C."/>
            <person name="Sun H."/>
            <person name="Tunlid A."/>
            <person name="Henrissat B."/>
            <person name="Grigoriev I.V."/>
            <person name="Hibbett D.S."/>
            <person name="Martin F."/>
            <person name="Nordberg H.P."/>
            <person name="Cantor M.N."/>
            <person name="Hua S.X."/>
        </authorList>
    </citation>
    <scope>NUCLEOTIDE SEQUENCE [LARGE SCALE GENOMIC DNA]</scope>
    <source>
        <strain evidence="2 3">441</strain>
    </source>
</reference>
<feature type="compositionally biased region" description="Polar residues" evidence="1">
    <location>
        <begin position="20"/>
        <end position="33"/>
    </location>
</feature>
<gene>
    <name evidence="2" type="ORF">PISMIDRAFT_679019</name>
</gene>
<accession>A0A0C9ZCD8</accession>
<dbReference type="AlphaFoldDB" id="A0A0C9ZCD8"/>
<sequence>MPSIASPEVVPTDAQITMPHGSTTAGIAGTSASGDPGFNPGQAQPGLFPGPRDNHVAEPVDMTSPPSSSPDGSPHHRPFNPTQPWSQGLPNGCNSQGNTTPSTPGATNSTIFVSSPSGVNGISTLNPAVRPTSSTSELPPSPPSTDFMQSVMTSLDAVDPQALLGPGFNFEEFREWFDPPPEELNRMSND</sequence>
<dbReference type="HOGENOM" id="CLU_1428509_0_0_1"/>
<dbReference type="EMBL" id="KN833724">
    <property type="protein sequence ID" value="KIK23589.1"/>
    <property type="molecule type" value="Genomic_DNA"/>
</dbReference>
<protein>
    <submittedName>
        <fullName evidence="2">Uncharacterized protein</fullName>
    </submittedName>
</protein>
<feature type="compositionally biased region" description="Polar residues" evidence="1">
    <location>
        <begin position="80"/>
        <end position="126"/>
    </location>
</feature>
<dbReference type="STRING" id="765257.A0A0C9ZCD8"/>
<proteinExistence type="predicted"/>
<feature type="region of interest" description="Disordered" evidence="1">
    <location>
        <begin position="1"/>
        <end position="148"/>
    </location>
</feature>
<name>A0A0C9ZCD8_9AGAM</name>